<sequence>MASVGDLARRVRAASDGLDRRYFVGLAGPPGAGKSTLAFALCTASNSPDEEFAGIAPMDGFHRTSQDLSDAGELENKGRPGTFDIGGFTAKLRELRSAPVGAEVGWPVYDREIHDPVPDGVVFRWQRIVVVEGNYLLLDEPGWRDVRSLLDECWYLDAGTELIEQRLHERHLAGGKAPEVARARIMHNDLPNAELVAGTRARADLVLTPRGEKYLVRVAR</sequence>
<evidence type="ECO:0000313" key="2">
    <source>
        <dbReference type="EMBL" id="MFI1461329.1"/>
    </source>
</evidence>
<evidence type="ECO:0000313" key="3">
    <source>
        <dbReference type="Proteomes" id="UP001611263"/>
    </source>
</evidence>
<dbReference type="SUPFAM" id="SSF52540">
    <property type="entry name" value="P-loop containing nucleoside triphosphate hydrolases"/>
    <property type="match status" value="1"/>
</dbReference>
<dbReference type="GO" id="GO:0016787">
    <property type="term" value="F:hydrolase activity"/>
    <property type="evidence" value="ECO:0007669"/>
    <property type="project" value="UniProtKB-KW"/>
</dbReference>
<organism evidence="2 3">
    <name type="scientific">Nocardia carnea</name>
    <dbReference type="NCBI Taxonomy" id="37328"/>
    <lineage>
        <taxon>Bacteria</taxon>
        <taxon>Bacillati</taxon>
        <taxon>Actinomycetota</taxon>
        <taxon>Actinomycetes</taxon>
        <taxon>Mycobacteriales</taxon>
        <taxon>Nocardiaceae</taxon>
        <taxon>Nocardia</taxon>
    </lineage>
</organism>
<keyword evidence="3" id="KW-1185">Reference proteome</keyword>
<dbReference type="InterPro" id="IPR006083">
    <property type="entry name" value="PRK/URK"/>
</dbReference>
<dbReference type="InterPro" id="IPR027417">
    <property type="entry name" value="P-loop_NTPase"/>
</dbReference>
<keyword evidence="2" id="KW-0378">Hydrolase</keyword>
<dbReference type="Pfam" id="PF00485">
    <property type="entry name" value="PRK"/>
    <property type="match status" value="1"/>
</dbReference>
<dbReference type="GeneID" id="93504346"/>
<dbReference type="Gene3D" id="3.40.50.300">
    <property type="entry name" value="P-loop containing nucleotide triphosphate hydrolases"/>
    <property type="match status" value="2"/>
</dbReference>
<evidence type="ECO:0000259" key="1">
    <source>
        <dbReference type="Pfam" id="PF00485"/>
    </source>
</evidence>
<dbReference type="RefSeq" id="WP_231508626.1">
    <property type="nucleotide sequence ID" value="NZ_JBIRUQ010000002.1"/>
</dbReference>
<accession>A0ABW7TNX6</accession>
<protein>
    <submittedName>
        <fullName evidence="2">Nucleoside triphosphate hydrolase</fullName>
    </submittedName>
</protein>
<dbReference type="Proteomes" id="UP001611263">
    <property type="component" value="Unassembled WGS sequence"/>
</dbReference>
<reference evidence="2 3" key="1">
    <citation type="submission" date="2024-10" db="EMBL/GenBank/DDBJ databases">
        <title>The Natural Products Discovery Center: Release of the First 8490 Sequenced Strains for Exploring Actinobacteria Biosynthetic Diversity.</title>
        <authorList>
            <person name="Kalkreuter E."/>
            <person name="Kautsar S.A."/>
            <person name="Yang D."/>
            <person name="Bader C.D."/>
            <person name="Teijaro C.N."/>
            <person name="Fluegel L."/>
            <person name="Davis C.M."/>
            <person name="Simpson J.R."/>
            <person name="Lauterbach L."/>
            <person name="Steele A.D."/>
            <person name="Gui C."/>
            <person name="Meng S."/>
            <person name="Li G."/>
            <person name="Viehrig K."/>
            <person name="Ye F."/>
            <person name="Su P."/>
            <person name="Kiefer A.F."/>
            <person name="Nichols A."/>
            <person name="Cepeda A.J."/>
            <person name="Yan W."/>
            <person name="Fan B."/>
            <person name="Jiang Y."/>
            <person name="Adhikari A."/>
            <person name="Zheng C.-J."/>
            <person name="Schuster L."/>
            <person name="Cowan T.M."/>
            <person name="Smanski M.J."/>
            <person name="Chevrette M.G."/>
            <person name="De Carvalho L.P.S."/>
            <person name="Shen B."/>
        </authorList>
    </citation>
    <scope>NUCLEOTIDE SEQUENCE [LARGE SCALE GENOMIC DNA]</scope>
    <source>
        <strain evidence="2 3">NPDC020568</strain>
    </source>
</reference>
<dbReference type="EMBL" id="JBIRUQ010000002">
    <property type="protein sequence ID" value="MFI1461329.1"/>
    <property type="molecule type" value="Genomic_DNA"/>
</dbReference>
<proteinExistence type="predicted"/>
<dbReference type="PRINTS" id="PR00988">
    <property type="entry name" value="URIDINKINASE"/>
</dbReference>
<gene>
    <name evidence="2" type="ORF">ACH4WX_11485</name>
</gene>
<dbReference type="PANTHER" id="PTHR10285">
    <property type="entry name" value="URIDINE KINASE"/>
    <property type="match status" value="1"/>
</dbReference>
<comment type="caution">
    <text evidence="2">The sequence shown here is derived from an EMBL/GenBank/DDBJ whole genome shotgun (WGS) entry which is preliminary data.</text>
</comment>
<name>A0ABW7TNX6_9NOCA</name>
<feature type="domain" description="Phosphoribulokinase/uridine kinase" evidence="1">
    <location>
        <begin position="23"/>
        <end position="168"/>
    </location>
</feature>